<feature type="domain" description="Methyltransferase type 11" evidence="1">
    <location>
        <begin position="73"/>
        <end position="167"/>
    </location>
</feature>
<protein>
    <submittedName>
        <fullName evidence="2">Class I SAM-dependent methyltransferase</fullName>
    </submittedName>
</protein>
<dbReference type="PANTHER" id="PTHR42912:SF6">
    <property type="entry name" value="METHYLTRANSFERASE TYPE 11 DOMAIN-CONTAINING PROTEIN"/>
    <property type="match status" value="1"/>
</dbReference>
<dbReference type="PANTHER" id="PTHR42912">
    <property type="entry name" value="METHYLTRANSFERASE"/>
    <property type="match status" value="1"/>
</dbReference>
<dbReference type="InterPro" id="IPR013216">
    <property type="entry name" value="Methyltransf_11"/>
</dbReference>
<dbReference type="EMBL" id="JABZGW010000267">
    <property type="protein sequence ID" value="MBF4808219.1"/>
    <property type="molecule type" value="Genomic_DNA"/>
</dbReference>
<dbReference type="GO" id="GO:0008757">
    <property type="term" value="F:S-adenosylmethionine-dependent methyltransferase activity"/>
    <property type="evidence" value="ECO:0007669"/>
    <property type="project" value="InterPro"/>
</dbReference>
<dbReference type="Proteomes" id="UP000698335">
    <property type="component" value="Unassembled WGS sequence"/>
</dbReference>
<keyword evidence="2" id="KW-0489">Methyltransferase</keyword>
<reference evidence="2" key="1">
    <citation type="submission" date="2020-04" db="EMBL/GenBank/DDBJ databases">
        <title>Deep metagenomics examines the oral microbiome during advanced dental caries in children, revealing novel taxa and co-occurrences with host molecules.</title>
        <authorList>
            <person name="Baker J.L."/>
            <person name="Morton J.T."/>
            <person name="Dinis M."/>
            <person name="Alvarez R."/>
            <person name="Tran N.C."/>
            <person name="Knight R."/>
            <person name="Edlund A."/>
        </authorList>
    </citation>
    <scope>NUCLEOTIDE SEQUENCE</scope>
    <source>
        <strain evidence="2">JCVI_38_bin.5</strain>
    </source>
</reference>
<dbReference type="AlphaFoldDB" id="A0A930YPZ7"/>
<dbReference type="Gene3D" id="3.40.50.150">
    <property type="entry name" value="Vaccinia Virus protein VP39"/>
    <property type="match status" value="1"/>
</dbReference>
<sequence>MTDTADILSKRYQDLNAETVDRWAAEGWEWSRSISHETYQQALTGNWNIVLTPTKPVPHSWFGNLKNTRVLGLASGGAQQMPILTAAGAHCTVLDYSQAQIDSEITFAAQENYEITAIRADMTRPLPFEDASFDLVFNPVSICYIREVAPVWKEVARVLKPQGTFLFGFSTPYNDIVDDDEKCIVRGLPVDPTLDKEVAHQMIDGDWGIQFSHTVAEVLLATLKTGFSIDDLYEDTNGEGRLHELNIPSMLAVKATKIG</sequence>
<accession>A0A930YPZ7</accession>
<evidence type="ECO:0000259" key="1">
    <source>
        <dbReference type="Pfam" id="PF08241"/>
    </source>
</evidence>
<dbReference type="InterPro" id="IPR050508">
    <property type="entry name" value="Methyltransf_Superfamily"/>
</dbReference>
<organism evidence="2 3">
    <name type="scientific">Lancefieldella rimae</name>
    <dbReference type="NCBI Taxonomy" id="1383"/>
    <lineage>
        <taxon>Bacteria</taxon>
        <taxon>Bacillati</taxon>
        <taxon>Actinomycetota</taxon>
        <taxon>Coriobacteriia</taxon>
        <taxon>Coriobacteriales</taxon>
        <taxon>Atopobiaceae</taxon>
        <taxon>Lancefieldella</taxon>
    </lineage>
</organism>
<name>A0A930YPZ7_9ACTN</name>
<dbReference type="SUPFAM" id="SSF53335">
    <property type="entry name" value="S-adenosyl-L-methionine-dependent methyltransferases"/>
    <property type="match status" value="1"/>
</dbReference>
<evidence type="ECO:0000313" key="3">
    <source>
        <dbReference type="Proteomes" id="UP000698335"/>
    </source>
</evidence>
<evidence type="ECO:0000313" key="2">
    <source>
        <dbReference type="EMBL" id="MBF4808219.1"/>
    </source>
</evidence>
<gene>
    <name evidence="2" type="ORF">HXK26_05940</name>
</gene>
<dbReference type="GO" id="GO:0032259">
    <property type="term" value="P:methylation"/>
    <property type="evidence" value="ECO:0007669"/>
    <property type="project" value="UniProtKB-KW"/>
</dbReference>
<dbReference type="Pfam" id="PF08241">
    <property type="entry name" value="Methyltransf_11"/>
    <property type="match status" value="1"/>
</dbReference>
<dbReference type="InterPro" id="IPR029063">
    <property type="entry name" value="SAM-dependent_MTases_sf"/>
</dbReference>
<proteinExistence type="predicted"/>
<dbReference type="CDD" id="cd02440">
    <property type="entry name" value="AdoMet_MTases"/>
    <property type="match status" value="1"/>
</dbReference>
<keyword evidence="2" id="KW-0808">Transferase</keyword>
<comment type="caution">
    <text evidence="2">The sequence shown here is derived from an EMBL/GenBank/DDBJ whole genome shotgun (WGS) entry which is preliminary data.</text>
</comment>